<proteinExistence type="predicted"/>
<dbReference type="EMBL" id="FPBX01000056">
    <property type="protein sequence ID" value="SFU98170.1"/>
    <property type="molecule type" value="Genomic_DNA"/>
</dbReference>
<name>A0A1I7KL65_9BURK</name>
<dbReference type="Pfam" id="PF19456">
    <property type="entry name" value="MobI"/>
    <property type="match status" value="1"/>
</dbReference>
<dbReference type="Proteomes" id="UP000183656">
    <property type="component" value="Unassembled WGS sequence"/>
</dbReference>
<gene>
    <name evidence="1" type="ORF">SAMN04489707_105621</name>
</gene>
<evidence type="ECO:0000313" key="2">
    <source>
        <dbReference type="Proteomes" id="UP000183656"/>
    </source>
</evidence>
<dbReference type="RefSeq" id="WP_054257837.1">
    <property type="nucleotide sequence ID" value="NZ_CYIG01000061.1"/>
</dbReference>
<keyword evidence="2" id="KW-1185">Reference proteome</keyword>
<organism evidence="1 2">
    <name type="scientific">Paenacidovorax caeni</name>
    <dbReference type="NCBI Taxonomy" id="343013"/>
    <lineage>
        <taxon>Bacteria</taxon>
        <taxon>Pseudomonadati</taxon>
        <taxon>Pseudomonadota</taxon>
        <taxon>Betaproteobacteria</taxon>
        <taxon>Burkholderiales</taxon>
        <taxon>Comamonadaceae</taxon>
        <taxon>Paenacidovorax</taxon>
    </lineage>
</organism>
<evidence type="ECO:0000313" key="1">
    <source>
        <dbReference type="EMBL" id="SFU98170.1"/>
    </source>
</evidence>
<dbReference type="AlphaFoldDB" id="A0A1I7KL65"/>
<dbReference type="OrthoDB" id="8547785at2"/>
<protein>
    <submittedName>
        <fullName evidence="1">Uncharacterized protein</fullName>
    </submittedName>
</protein>
<accession>A0A1I7KL65</accession>
<dbReference type="InterPro" id="IPR045809">
    <property type="entry name" value="MobI"/>
</dbReference>
<sequence>MDRFEQSIAAIEAAINELHDEAMTAADAYWDGVTAHEKRGTGLDSRSSLELSCSKRGNNLLIQWKGVKWYGPTNKRTRIRVAIARDKEALTYPDKSLKQYAKDWEWEMVKETELIMQSIRRQNHHLVRAIMSIRNAKQVRRAADGKLEKLQAQAS</sequence>
<reference evidence="1 2" key="1">
    <citation type="submission" date="2016-10" db="EMBL/GenBank/DDBJ databases">
        <authorList>
            <person name="de Groot N.N."/>
        </authorList>
    </citation>
    <scope>NUCLEOTIDE SEQUENCE [LARGE SCALE GENOMIC DNA]</scope>
    <source>
        <strain evidence="1 2">R-24608</strain>
    </source>
</reference>